<dbReference type="PROSITE" id="PS50033">
    <property type="entry name" value="UBX"/>
    <property type="match status" value="1"/>
</dbReference>
<dbReference type="Proteomes" id="UP001186944">
    <property type="component" value="Unassembled WGS sequence"/>
</dbReference>
<keyword evidence="2" id="KW-0732">Signal</keyword>
<dbReference type="Gene3D" id="3.10.20.90">
    <property type="entry name" value="Phosphatidylinositol 3-kinase Catalytic Subunit, Chain A, domain 1"/>
    <property type="match status" value="3"/>
</dbReference>
<dbReference type="PANTHER" id="PTHR23322">
    <property type="entry name" value="FAS-ASSOCIATED PROTEIN"/>
    <property type="match status" value="1"/>
</dbReference>
<dbReference type="Pfam" id="PF00789">
    <property type="entry name" value="UBX"/>
    <property type="match status" value="1"/>
</dbReference>
<feature type="compositionally biased region" description="Basic and acidic residues" evidence="1">
    <location>
        <begin position="815"/>
        <end position="842"/>
    </location>
</feature>
<dbReference type="GO" id="GO:0036503">
    <property type="term" value="P:ERAD pathway"/>
    <property type="evidence" value="ECO:0007669"/>
    <property type="project" value="TreeGrafter"/>
</dbReference>
<dbReference type="GO" id="GO:0005634">
    <property type="term" value="C:nucleus"/>
    <property type="evidence" value="ECO:0007669"/>
    <property type="project" value="TreeGrafter"/>
</dbReference>
<dbReference type="AlphaFoldDB" id="A0AA89C1Z0"/>
<dbReference type="EMBL" id="VSWD01000010">
    <property type="protein sequence ID" value="KAK3091347.1"/>
    <property type="molecule type" value="Genomic_DNA"/>
</dbReference>
<dbReference type="GO" id="GO:0005783">
    <property type="term" value="C:endoplasmic reticulum"/>
    <property type="evidence" value="ECO:0007669"/>
    <property type="project" value="TreeGrafter"/>
</dbReference>
<dbReference type="Gene3D" id="1.10.8.10">
    <property type="entry name" value="DNA helicase RuvA subunit, C-terminal domain"/>
    <property type="match status" value="1"/>
</dbReference>
<dbReference type="SUPFAM" id="SSF52833">
    <property type="entry name" value="Thioredoxin-like"/>
    <property type="match status" value="1"/>
</dbReference>
<proteinExistence type="predicted"/>
<feature type="chain" id="PRO_5041744256" description="UBX domain-containing protein" evidence="2">
    <location>
        <begin position="20"/>
        <end position="983"/>
    </location>
</feature>
<dbReference type="InterPro" id="IPR033043">
    <property type="entry name" value="FAF1-like_UBX"/>
</dbReference>
<dbReference type="Gene3D" id="3.40.30.10">
    <property type="entry name" value="Glutaredoxin"/>
    <property type="match status" value="1"/>
</dbReference>
<sequence>MGKIRYLSLLLLSVTQSAALTSTEISAFTVSGSYSATVNVNQSPSDKYIITASGMPDHAWQRVNPNTPTDQNYNLDIPKTPTAQTTPGCLPMGMIGIARTGVAIFNPLTSSYLNAVEGSDAETFDTCDGHADNRGTYHYHKHPSSCLDGGNVDEFIGVAMDGYPIYSPKASWKSSGSVAVTTADLDQCHGKEVNGEYRYYMTADWPYVLGCFKGSVIHPTIRTEYNCGSTSGYDGSWGYMCSCVGDDNNKSPETIRTSTPLIFAFTGLEDIETCIGILEQNDWDLMKSVTSVMPGNDGGNISPSGGEPPPIYSPMDVEDISPPPYPKSSFVGDVADAVPIFDPSSAAGPSTSAAIPSTSFGSAKKSRSGGGARILNFKVEYRDQNVYLSVPDTEPVMKVKTLLSEKLGIPSERQHLRGWSTRKTRVEDDGVKKDFSLKEIIFKAMNTLFSQKILQELHLPKENTLFLLTPDIPNPTLIKPRQENDDLENLTLTEALNRTYTLHITFSDNGRSNTYNLNMQGCKTIGEVKGDVYALTNLPARHQIWSGWPEAAKDDSMTLGCCGLSIPTHKLQLTKSNIVCRPKRNDVDIDLENSDDDDDMNASIDDELFDQDDRIANKQTLLSIPGQALVNLGLSQPIPDQAQTYSVSLFSLVPESVKDEVDALEHFTKEFRERYGESHPVFFVGSLENALKEALQGRAKDRKLLAIYLHHDASILSNVFCSQILCAESIVNFLSANFLTWAWDMTNDTNSARLITMVTRHFGNVVAGQIRGHRPDQLPMMMIISRSRATNEVVDMISGSLSLDEVMMRLIHDSESFQEQQKADIQDEEERDARERIRREQEEAFQESLAADKRKAEEQKRLQEEEIRKQKEEESKRQEEEQRKMAIQEVAATQIPDEPSESCKLPVSCLRFRMPDGTIKSRRFLASEPLKHVLYFITSEGFHTEDYKVLTTFPRRDISQLEEDRSLEELKLYPQETLILEER</sequence>
<dbReference type="GO" id="GO:0043130">
    <property type="term" value="F:ubiquitin binding"/>
    <property type="evidence" value="ECO:0007669"/>
    <property type="project" value="TreeGrafter"/>
</dbReference>
<feature type="signal peptide" evidence="2">
    <location>
        <begin position="1"/>
        <end position="19"/>
    </location>
</feature>
<feature type="compositionally biased region" description="Basic and acidic residues" evidence="1">
    <location>
        <begin position="850"/>
        <end position="884"/>
    </location>
</feature>
<dbReference type="Pfam" id="PF14240">
    <property type="entry name" value="YHYH"/>
    <property type="match status" value="1"/>
</dbReference>
<dbReference type="InterPro" id="IPR036249">
    <property type="entry name" value="Thioredoxin-like_sf"/>
</dbReference>
<accession>A0AA89C1Z0</accession>
<feature type="domain" description="UBX" evidence="3">
    <location>
        <begin position="903"/>
        <end position="980"/>
    </location>
</feature>
<dbReference type="InterPro" id="IPR050730">
    <property type="entry name" value="UBX_domain-protein"/>
</dbReference>
<evidence type="ECO:0000259" key="3">
    <source>
        <dbReference type="PROSITE" id="PS50033"/>
    </source>
</evidence>
<dbReference type="SUPFAM" id="SSF54236">
    <property type="entry name" value="Ubiquitin-like"/>
    <property type="match status" value="3"/>
</dbReference>
<dbReference type="InterPro" id="IPR029071">
    <property type="entry name" value="Ubiquitin-like_domsf"/>
</dbReference>
<dbReference type="InterPro" id="IPR006577">
    <property type="entry name" value="UAS"/>
</dbReference>
<evidence type="ECO:0000313" key="4">
    <source>
        <dbReference type="EMBL" id="KAK3091347.1"/>
    </source>
</evidence>
<dbReference type="CDD" id="cd01771">
    <property type="entry name" value="UBX_UBXN3A"/>
    <property type="match status" value="1"/>
</dbReference>
<reference evidence="4" key="1">
    <citation type="submission" date="2019-08" db="EMBL/GenBank/DDBJ databases">
        <title>The improved chromosome-level genome for the pearl oyster Pinctada fucata martensii using PacBio sequencing and Hi-C.</title>
        <authorList>
            <person name="Zheng Z."/>
        </authorList>
    </citation>
    <scope>NUCLEOTIDE SEQUENCE</scope>
    <source>
        <strain evidence="4">ZZ-2019</strain>
        <tissue evidence="4">Adductor muscle</tissue>
    </source>
</reference>
<feature type="region of interest" description="Disordered" evidence="1">
    <location>
        <begin position="815"/>
        <end position="884"/>
    </location>
</feature>
<evidence type="ECO:0000256" key="1">
    <source>
        <dbReference type="SAM" id="MobiDB-lite"/>
    </source>
</evidence>
<evidence type="ECO:0000313" key="5">
    <source>
        <dbReference type="Proteomes" id="UP001186944"/>
    </source>
</evidence>
<evidence type="ECO:0000256" key="2">
    <source>
        <dbReference type="SAM" id="SignalP"/>
    </source>
</evidence>
<protein>
    <recommendedName>
        <fullName evidence="3">UBX domain-containing protein</fullName>
    </recommendedName>
</protein>
<dbReference type="Pfam" id="PF21021">
    <property type="entry name" value="FAF1"/>
    <property type="match status" value="1"/>
</dbReference>
<gene>
    <name evidence="4" type="ORF">FSP39_019169</name>
</gene>
<dbReference type="InterPro" id="IPR049483">
    <property type="entry name" value="FAF1_2-like_UAS"/>
</dbReference>
<keyword evidence="5" id="KW-1185">Reference proteome</keyword>
<organism evidence="4 5">
    <name type="scientific">Pinctada imbricata</name>
    <name type="common">Atlantic pearl-oyster</name>
    <name type="synonym">Pinctada martensii</name>
    <dbReference type="NCBI Taxonomy" id="66713"/>
    <lineage>
        <taxon>Eukaryota</taxon>
        <taxon>Metazoa</taxon>
        <taxon>Spiralia</taxon>
        <taxon>Lophotrochozoa</taxon>
        <taxon>Mollusca</taxon>
        <taxon>Bivalvia</taxon>
        <taxon>Autobranchia</taxon>
        <taxon>Pteriomorphia</taxon>
        <taxon>Pterioida</taxon>
        <taxon>Pterioidea</taxon>
        <taxon>Pteriidae</taxon>
        <taxon>Pinctada</taxon>
    </lineage>
</organism>
<dbReference type="SMART" id="SM00166">
    <property type="entry name" value="UBX"/>
    <property type="match status" value="1"/>
</dbReference>
<dbReference type="SMART" id="SM00594">
    <property type="entry name" value="UAS"/>
    <property type="match status" value="1"/>
</dbReference>
<dbReference type="InterPro" id="IPR025924">
    <property type="entry name" value="YHYH_dom"/>
</dbReference>
<dbReference type="PANTHER" id="PTHR23322:SF96">
    <property type="entry name" value="FAS-ASSOCIATED FACTOR 1"/>
    <property type="match status" value="1"/>
</dbReference>
<comment type="caution">
    <text evidence="4">The sequence shown here is derived from an EMBL/GenBank/DDBJ whole genome shotgun (WGS) entry which is preliminary data.</text>
</comment>
<dbReference type="InterPro" id="IPR001012">
    <property type="entry name" value="UBX_dom"/>
</dbReference>
<name>A0AA89C1Z0_PINIB</name>